<protein>
    <recommendedName>
        <fullName evidence="3">Tetratricopeptide repeat protein</fullName>
    </recommendedName>
</protein>
<proteinExistence type="predicted"/>
<gene>
    <name evidence="1" type="ORF">HYY20_07015</name>
</gene>
<dbReference type="InterPro" id="IPR011990">
    <property type="entry name" value="TPR-like_helical_dom_sf"/>
</dbReference>
<reference evidence="1" key="1">
    <citation type="submission" date="2020-07" db="EMBL/GenBank/DDBJ databases">
        <title>Huge and variable diversity of episymbiotic CPR bacteria and DPANN archaea in groundwater ecosystems.</title>
        <authorList>
            <person name="He C.Y."/>
            <person name="Keren R."/>
            <person name="Whittaker M."/>
            <person name="Farag I.F."/>
            <person name="Doudna J."/>
            <person name="Cate J.H.D."/>
            <person name="Banfield J.F."/>
        </authorList>
    </citation>
    <scope>NUCLEOTIDE SEQUENCE</scope>
    <source>
        <strain evidence="1">NC_groundwater_672_Ag_B-0.1um_62_36</strain>
    </source>
</reference>
<organism evidence="1 2">
    <name type="scientific">Tectimicrobiota bacterium</name>
    <dbReference type="NCBI Taxonomy" id="2528274"/>
    <lineage>
        <taxon>Bacteria</taxon>
        <taxon>Pseudomonadati</taxon>
        <taxon>Nitrospinota/Tectimicrobiota group</taxon>
        <taxon>Candidatus Tectimicrobiota</taxon>
    </lineage>
</organism>
<name>A0A932FVD9_UNCTE</name>
<evidence type="ECO:0000313" key="1">
    <source>
        <dbReference type="EMBL" id="MBI2876615.1"/>
    </source>
</evidence>
<sequence length="719" mass="82472">MGEDLAVLAPPVADFRLELKRIELPVVPPFRAIPPRQDPFQQTTEVDHSDLRAALQEMGLSERQQKALLAQYQALRESLRSYAVTNFFLRAGGMDPAESPQQQPGPLRVPEGLPGEFADYLRGAIAYWQGHMDEARAAWQSVLDRPASQRRYRSTWAAFMIGKSWLQSDPVQAIVWFERVRDLAQQGFIDNLGLAAASLGWQAKAELDRKRYDRAMELYLAQFAVGEKDPADFRPFGASMGIYLMQFSSGDSMALLSLIQVAKEVFAAGPETLRQMATHPTAQRVITAYILSRGGIPRMPTSPPTSLVKAWLDAVEANAATPMEGAERLAWVAYQAGEMKTARRWLDRARPDEAMTLWLRAKLLLYDGRIDQAVPLLARVARRFPPSERWRDLPESHHWEMVEPYRKWEMVESSWEEVRNWQDNPYWWGEISPSHQALGELGVLQLSRRAYTEAFDALLRAGFWLDAAYVAEQVLTPEELIAYVDRHWPPRMPPKRARSMAEREGSTIRPPGKPELWPLPDYRLKEIVFEPTPDKLAVPIRHLLARRLVRIGRWKEARNYYPSELRSRFDLYAEGMRARQDRRLPAQRRAEAFWQAARIARHEGMELLGTEIEPDWRALSGDFELETVSSVRGVPEPAKIVRSSQDERDRLRHHLPPKRRFHYRYTAADLAWEAAALMPDQSEATARVLCIAGSWLKYSDPKAADRFYKALVKRCGRTE</sequence>
<dbReference type="EMBL" id="JACPRF010000214">
    <property type="protein sequence ID" value="MBI2876615.1"/>
    <property type="molecule type" value="Genomic_DNA"/>
</dbReference>
<evidence type="ECO:0008006" key="3">
    <source>
        <dbReference type="Google" id="ProtNLM"/>
    </source>
</evidence>
<dbReference type="Gene3D" id="1.25.40.10">
    <property type="entry name" value="Tetratricopeptide repeat domain"/>
    <property type="match status" value="1"/>
</dbReference>
<comment type="caution">
    <text evidence="1">The sequence shown here is derived from an EMBL/GenBank/DDBJ whole genome shotgun (WGS) entry which is preliminary data.</text>
</comment>
<dbReference type="SUPFAM" id="SSF48452">
    <property type="entry name" value="TPR-like"/>
    <property type="match status" value="1"/>
</dbReference>
<evidence type="ECO:0000313" key="2">
    <source>
        <dbReference type="Proteomes" id="UP000769766"/>
    </source>
</evidence>
<dbReference type="AlphaFoldDB" id="A0A932FVD9"/>
<dbReference type="Proteomes" id="UP000769766">
    <property type="component" value="Unassembled WGS sequence"/>
</dbReference>
<accession>A0A932FVD9</accession>